<dbReference type="Gene3D" id="2.60.40.1080">
    <property type="match status" value="11"/>
</dbReference>
<dbReference type="EMBL" id="AP023367">
    <property type="protein sequence ID" value="BCJ95693.1"/>
    <property type="molecule type" value="Genomic_DNA"/>
</dbReference>
<dbReference type="AlphaFoldDB" id="A0A6S6QWU8"/>
<dbReference type="SUPFAM" id="SSF49373">
    <property type="entry name" value="Invasin/intimin cell-adhesion fragments"/>
    <property type="match status" value="12"/>
</dbReference>
<evidence type="ECO:0000313" key="1">
    <source>
        <dbReference type="EMBL" id="BCJ95693.1"/>
    </source>
</evidence>
<dbReference type="PANTHER" id="PTHR23019">
    <property type="entry name" value="NUCLEAR PORE MEMBRANE GLYCOPROTEIN GP210-RELATED"/>
    <property type="match status" value="1"/>
</dbReference>
<dbReference type="InterPro" id="IPR003343">
    <property type="entry name" value="Big_2"/>
</dbReference>
<dbReference type="InterPro" id="IPR008964">
    <property type="entry name" value="Invasin/intimin_cell_adhesion"/>
</dbReference>
<dbReference type="SMART" id="SM00635">
    <property type="entry name" value="BID_2"/>
    <property type="match status" value="11"/>
</dbReference>
<dbReference type="KEGG" id="acel:acsn021_32620"/>
<dbReference type="RefSeq" id="WP_184093475.1">
    <property type="nucleotide sequence ID" value="NZ_AP023367.1"/>
</dbReference>
<dbReference type="InterPro" id="IPR045197">
    <property type="entry name" value="NUP210-like"/>
</dbReference>
<organism evidence="1 2">
    <name type="scientific">Anaerocolumna cellulosilytica</name>
    <dbReference type="NCBI Taxonomy" id="433286"/>
    <lineage>
        <taxon>Bacteria</taxon>
        <taxon>Bacillati</taxon>
        <taxon>Bacillota</taxon>
        <taxon>Clostridia</taxon>
        <taxon>Lachnospirales</taxon>
        <taxon>Lachnospiraceae</taxon>
        <taxon>Anaerocolumna</taxon>
    </lineage>
</organism>
<dbReference type="Pfam" id="PF02368">
    <property type="entry name" value="Big_2"/>
    <property type="match status" value="10"/>
</dbReference>
<name>A0A6S6QWU8_9FIRM</name>
<accession>A0A6S6QWU8</accession>
<sequence length="1250" mass="132899">MKKVTKKYVLAILGCVTIMVLGILGYNSVNAATEDFYFKYNNQIYKDGDTIELKSANGEIWVSNDEGIALGTSDSITWKWFGSDVIELKPDTTNPLKADITRKGPGYSDITALIVRNGVTYNIQCKLKVGFQVDQSNFSEVLISGEKALLFKEIDNSAENPKTIVLKYTNDNGPSQTIANNNPSLTWTTMDDKVVTVANGVVTAVGAGMTQVKITTNSVSKEVDPLEVYFDVIVSPQAINPTGTAGDYLSYFKLVSNEKTQISTNSMDTSKLVWKFYDSNGKTEIDPKGLIDYSVFNDKNFTINSAKAGTYYIRAFVDSKYIPTDFNLGDPSSAVPYLEILLEVPLKFYDDAIIMGVGDTYNIVDNSNIPSASQYNFSLKDTTSGAASVSSSGIIKGLSKGTAEIIVTKIGDGTSHTIKVTVIDGIALNASSINIYTSGTYQLEALTSDRRTVVTWTSSNPSVATVDNTDKKGLVTGVSKGSAVITATQIINGIVKTASCTVHVQDSVNKITLDPSEVVLNITEYKTIKAVIEPKDLNNVKLKWTSSNEDVVKITDYGDVTATIQGIAGGTAVITAINQENVVVGYCTVTVKQQVTGITLSATELSLNLSDKSYQLRAIIAPDKATNKTVTWKSTNTKVATVDSNGLVTLLSSGTVSIVATSDDNPSVSAYCNITVGLSVTSIKLDDSKKTMYVGDTTRLSYLITPTNASNKGVTWTSTDNSVVSVDAGGLLKANAAGVAIIILKTADGAYMSTCTINVVQKATGIVFDVTDLELFVDQTHQIKVSVTPANSTDYSLTWESADNAIATVDNQGNVTGKANGKTIIIAKTSIGTVIYCNVTVKARPTGMQLNFTEKTIVIGESFELKASIIPSSASQQVTYNFTSSKAKIATVAANGTVKGLKGGTSIISVKTSDGKYSEWCVVTVVERVTSIKLNKTSLKLGVGKTTTLTATVKTNAATNPKLKWTSSNTKIATVDANGKITGKKLGTVTITAAAQDGSGVKATASVRVVRAVTSISLNKTSVTTIVGRSYKLKATVRPSNATYKTVNWSSSDESIAIVDSDGVVTALKAGNVTIKASAKDSSGKSATAFFMIQPRVPSNSVTIINQNLTMVVGETNTLQKAINPTNSTDTFTWQSDNRTVATVDSSTGKVTARTPGIANVTIMTESGKTATAKVTVVGLNTTYLELEQYSTYRLSVIGINSGVTWDIDDNTIAVVTNGLVSSRRLGTTTITATVNGRKLTCTLRVVKIR</sequence>
<keyword evidence="2" id="KW-1185">Reference proteome</keyword>
<protein>
    <submittedName>
        <fullName evidence="1">Uncharacterized protein</fullName>
    </submittedName>
</protein>
<evidence type="ECO:0000313" key="2">
    <source>
        <dbReference type="Proteomes" id="UP000515561"/>
    </source>
</evidence>
<dbReference type="Proteomes" id="UP000515561">
    <property type="component" value="Chromosome"/>
</dbReference>
<reference evidence="1 2" key="1">
    <citation type="journal article" date="2016" name="Int. J. Syst. Evol. Microbiol.">
        <title>Descriptions of Anaerotaenia torta gen. nov., sp. nov. and Anaerocolumna cellulosilytica gen. nov., sp. nov. isolated from a methanogenic reactor of cattle waste.</title>
        <authorList>
            <person name="Uek A."/>
            <person name="Ohtaki Y."/>
            <person name="Kaku N."/>
            <person name="Ueki K."/>
        </authorList>
    </citation>
    <scope>NUCLEOTIDE SEQUENCE [LARGE SCALE GENOMIC DNA]</scope>
    <source>
        <strain evidence="1 2">SN021</strain>
    </source>
</reference>
<gene>
    <name evidence="1" type="ORF">acsn021_32620</name>
</gene>
<proteinExistence type="predicted"/>
<dbReference type="PANTHER" id="PTHR23019:SF0">
    <property type="entry name" value="NUCLEAR PORE MEMBRANE GLYCOPROTEIN 210"/>
    <property type="match status" value="1"/>
</dbReference>